<dbReference type="SUPFAM" id="SSF56563">
    <property type="entry name" value="Major capsid protein gp5"/>
    <property type="match status" value="1"/>
</dbReference>
<dbReference type="InterPro" id="IPR054612">
    <property type="entry name" value="Phage_capsid-like_C"/>
</dbReference>
<evidence type="ECO:0000313" key="5">
    <source>
        <dbReference type="Proteomes" id="UP000466683"/>
    </source>
</evidence>
<dbReference type="AlphaFoldDB" id="A0AAX3A1L1"/>
<feature type="domain" description="Phage capsid-like C-terminal" evidence="2">
    <location>
        <begin position="108"/>
        <end position="365"/>
    </location>
</feature>
<dbReference type="Gene3D" id="3.30.2320.10">
    <property type="entry name" value="hypothetical protein PF0899 domain"/>
    <property type="match status" value="1"/>
</dbReference>
<proteinExistence type="predicted"/>
<evidence type="ECO:0000256" key="1">
    <source>
        <dbReference type="ARBA" id="ARBA00004328"/>
    </source>
</evidence>
<sequence length="369" mass="39156">MNILELKRRQNALADRAGQLLDDYDAGKITGKAFDLEAEKLATEDRELRSARKALGYAQGFAGGHAEGEPSSTPTDDGRRLSFKNMGAAFAKQAGPDGITVKALAPSGATVVAQEFAPSPVSLGQPATGLLDVVPVKPHSTGQFSYLRQTIRTNNAAKVADHGLKPTSVFTVERIEDQLDVIAHLSEPIPRFWLKDNEELAGFITNELVYGLKTAVEAMVLDDINATSGLQTQAYATSPLVTLRKSLTKLENNGLEAGAIVLAPVDWEAVELLLTTTGATDVQGIPYDAATRRLFGVPVAVTVAAAEGTGHVLARDSVMLDTGEGVGIQWSENAGAETFARNEIVARCEGRYATSVFRPLGVVVADLTA</sequence>
<dbReference type="Proteomes" id="UP001162885">
    <property type="component" value="Chromosome"/>
</dbReference>
<keyword evidence="5" id="KW-1185">Reference proteome</keyword>
<evidence type="ECO:0000313" key="4">
    <source>
        <dbReference type="EMBL" id="UNC01475.1"/>
    </source>
</evidence>
<organism evidence="4 6">
    <name type="scientific">Mycolicibacterium boenickei</name>
    <dbReference type="NCBI Taxonomy" id="146017"/>
    <lineage>
        <taxon>Bacteria</taxon>
        <taxon>Bacillati</taxon>
        <taxon>Actinomycetota</taxon>
        <taxon>Actinomycetes</taxon>
        <taxon>Mycobacteriales</taxon>
        <taxon>Mycobacteriaceae</taxon>
        <taxon>Mycolicibacterium</taxon>
    </lineage>
</organism>
<evidence type="ECO:0000313" key="3">
    <source>
        <dbReference type="EMBL" id="BBX91366.1"/>
    </source>
</evidence>
<reference evidence="4 6" key="3">
    <citation type="journal article" date="2022" name="BMC Genomics">
        <title>Comparative genome analysis of mycobacteria focusing on tRNA and non-coding RNA.</title>
        <authorList>
            <person name="Behra P.R.K."/>
            <person name="Pettersson B.M.F."/>
            <person name="Ramesh M."/>
            <person name="Das S."/>
            <person name="Dasgupta S."/>
            <person name="Kirsebom L.A."/>
        </authorList>
    </citation>
    <scope>NUCLEOTIDE SEQUENCE [LARGE SCALE GENOMIC DNA]</scope>
    <source>
        <strain evidence="4 6">DSM 44677</strain>
    </source>
</reference>
<dbReference type="Proteomes" id="UP000466683">
    <property type="component" value="Chromosome"/>
</dbReference>
<dbReference type="EMBL" id="CP060016">
    <property type="protein sequence ID" value="UNC01475.1"/>
    <property type="molecule type" value="Genomic_DNA"/>
</dbReference>
<protein>
    <submittedName>
        <fullName evidence="4">Phage major capsid protein</fullName>
    </submittedName>
</protein>
<comment type="subcellular location">
    <subcellularLocation>
        <location evidence="1">Virion</location>
    </subcellularLocation>
</comment>
<dbReference type="EMBL" id="AP022579">
    <property type="protein sequence ID" value="BBX91366.1"/>
    <property type="molecule type" value="Genomic_DNA"/>
</dbReference>
<gene>
    <name evidence="4" type="ORF">H5U98_08900</name>
    <name evidence="3" type="ORF">MBOE_30150</name>
</gene>
<dbReference type="Gene3D" id="3.30.2400.10">
    <property type="entry name" value="Major capsid protein gp5"/>
    <property type="match status" value="1"/>
</dbReference>
<name>A0AAX3A1L1_9MYCO</name>
<dbReference type="Pfam" id="PF05065">
    <property type="entry name" value="Phage_capsid"/>
    <property type="match status" value="1"/>
</dbReference>
<accession>A0AAX3A1L1</accession>
<dbReference type="RefSeq" id="WP_077743195.1">
    <property type="nucleotide sequence ID" value="NZ_AP022579.1"/>
</dbReference>
<evidence type="ECO:0000259" key="2">
    <source>
        <dbReference type="Pfam" id="PF05065"/>
    </source>
</evidence>
<reference evidence="3 5" key="1">
    <citation type="journal article" date="2019" name="Emerg. Microbes Infect.">
        <title>Comprehensive subspecies identification of 175 nontuberculous mycobacteria species based on 7547 genomic profiles.</title>
        <authorList>
            <person name="Matsumoto Y."/>
            <person name="Kinjo T."/>
            <person name="Motooka D."/>
            <person name="Nabeya D."/>
            <person name="Jung N."/>
            <person name="Uechi K."/>
            <person name="Horii T."/>
            <person name="Iida T."/>
            <person name="Fujita J."/>
            <person name="Nakamura S."/>
        </authorList>
    </citation>
    <scope>NUCLEOTIDE SEQUENCE [LARGE SCALE GENOMIC DNA]</scope>
    <source>
        <strain evidence="3 5">JCM 15653</strain>
    </source>
</reference>
<reference evidence="3" key="2">
    <citation type="submission" date="2020-02" db="EMBL/GenBank/DDBJ databases">
        <authorList>
            <person name="Matsumoto Y."/>
            <person name="Motooka D."/>
            <person name="Nakamura S."/>
        </authorList>
    </citation>
    <scope>NUCLEOTIDE SEQUENCE</scope>
    <source>
        <strain evidence="3">JCM 15653</strain>
    </source>
</reference>
<evidence type="ECO:0000313" key="6">
    <source>
        <dbReference type="Proteomes" id="UP001162885"/>
    </source>
</evidence>
<dbReference type="InterPro" id="IPR024455">
    <property type="entry name" value="Phage_capsid"/>
</dbReference>
<dbReference type="NCBIfam" id="TIGR01554">
    <property type="entry name" value="major_cap_HK97"/>
    <property type="match status" value="1"/>
</dbReference>